<organism evidence="2 3">
    <name type="scientific">Dentipellis fragilis</name>
    <dbReference type="NCBI Taxonomy" id="205917"/>
    <lineage>
        <taxon>Eukaryota</taxon>
        <taxon>Fungi</taxon>
        <taxon>Dikarya</taxon>
        <taxon>Basidiomycota</taxon>
        <taxon>Agaricomycotina</taxon>
        <taxon>Agaricomycetes</taxon>
        <taxon>Russulales</taxon>
        <taxon>Hericiaceae</taxon>
        <taxon>Dentipellis</taxon>
    </lineage>
</organism>
<name>A0A4Y9XPR7_9AGAM</name>
<reference evidence="2 3" key="1">
    <citation type="submission" date="2019-02" db="EMBL/GenBank/DDBJ databases">
        <title>Genome sequencing of the rare red list fungi Dentipellis fragilis.</title>
        <authorList>
            <person name="Buettner E."/>
            <person name="Kellner H."/>
        </authorList>
    </citation>
    <scope>NUCLEOTIDE SEQUENCE [LARGE SCALE GENOMIC DNA]</scope>
    <source>
        <strain evidence="2 3">DSM 105465</strain>
    </source>
</reference>
<dbReference type="AlphaFoldDB" id="A0A4Y9XPR7"/>
<evidence type="ECO:0000256" key="1">
    <source>
        <dbReference type="SAM" id="MobiDB-lite"/>
    </source>
</evidence>
<evidence type="ECO:0000313" key="2">
    <source>
        <dbReference type="EMBL" id="TFY52130.1"/>
    </source>
</evidence>
<dbReference type="EMBL" id="SEOQ01001367">
    <property type="protein sequence ID" value="TFY52130.1"/>
    <property type="molecule type" value="Genomic_DNA"/>
</dbReference>
<sequence>MYLASTLAQSTVWRGMPPTPFDSFPPSPSPHANNPQNDLTTRIYPSQHENYGRSSIYSDYVPRKSRAVSTSRHILATKFIGPLIILPPWAEEKAPRGRTGKAEAEDEERMGRTVGVGTTTGLEKPARPIPVEELSLEEELDQTFEKMGNAGFTNAEYETLVSYSVKPWDDDAADVLDALGYYN</sequence>
<proteinExistence type="predicted"/>
<evidence type="ECO:0000313" key="3">
    <source>
        <dbReference type="Proteomes" id="UP000298327"/>
    </source>
</evidence>
<gene>
    <name evidence="2" type="ORF">EVG20_g10692</name>
</gene>
<dbReference type="Proteomes" id="UP000298327">
    <property type="component" value="Unassembled WGS sequence"/>
</dbReference>
<protein>
    <submittedName>
        <fullName evidence="2">Uncharacterized protein</fullName>
    </submittedName>
</protein>
<comment type="caution">
    <text evidence="2">The sequence shown here is derived from an EMBL/GenBank/DDBJ whole genome shotgun (WGS) entry which is preliminary data.</text>
</comment>
<accession>A0A4Y9XPR7</accession>
<dbReference type="OrthoDB" id="10608774at2759"/>
<feature type="compositionally biased region" description="Pro residues" evidence="1">
    <location>
        <begin position="17"/>
        <end position="29"/>
    </location>
</feature>
<feature type="region of interest" description="Disordered" evidence="1">
    <location>
        <begin position="14"/>
        <end position="40"/>
    </location>
</feature>
<keyword evidence="3" id="KW-1185">Reference proteome</keyword>
<feature type="compositionally biased region" description="Polar residues" evidence="1">
    <location>
        <begin position="31"/>
        <end position="40"/>
    </location>
</feature>